<dbReference type="EMBL" id="CAJFCW020000001">
    <property type="protein sequence ID" value="CAG9077886.1"/>
    <property type="molecule type" value="Genomic_DNA"/>
</dbReference>
<name>A0A811JQU4_9BILA</name>
<sequence>MVAIGTLIMSPICWLGYQEKKIETLKLLSNETIDDFGFSSYLSMSCVTKWSEWTLNTTHWSNSRFVWQRTRQNALCEPEDETVPVECPLNPEFEKSVIVLTTSMLQDDKCVS</sequence>
<comment type="caution">
    <text evidence="1">The sequence shown here is derived from an EMBL/GenBank/DDBJ whole genome shotgun (WGS) entry which is preliminary data.</text>
</comment>
<evidence type="ECO:0000313" key="1">
    <source>
        <dbReference type="EMBL" id="CAD5205528.1"/>
    </source>
</evidence>
<dbReference type="Proteomes" id="UP000783686">
    <property type="component" value="Unassembled WGS sequence"/>
</dbReference>
<reference evidence="1" key="1">
    <citation type="submission" date="2020-09" db="EMBL/GenBank/DDBJ databases">
        <authorList>
            <person name="Kikuchi T."/>
        </authorList>
    </citation>
    <scope>NUCLEOTIDE SEQUENCE</scope>
    <source>
        <strain evidence="1">SH1</strain>
    </source>
</reference>
<dbReference type="Proteomes" id="UP000614601">
    <property type="component" value="Unassembled WGS sequence"/>
</dbReference>
<accession>A0A811JQU4</accession>
<evidence type="ECO:0000313" key="2">
    <source>
        <dbReference type="Proteomes" id="UP000614601"/>
    </source>
</evidence>
<gene>
    <name evidence="1" type="ORF">BOKJ2_LOCUS212</name>
</gene>
<organism evidence="1 2">
    <name type="scientific">Bursaphelenchus okinawaensis</name>
    <dbReference type="NCBI Taxonomy" id="465554"/>
    <lineage>
        <taxon>Eukaryota</taxon>
        <taxon>Metazoa</taxon>
        <taxon>Ecdysozoa</taxon>
        <taxon>Nematoda</taxon>
        <taxon>Chromadorea</taxon>
        <taxon>Rhabditida</taxon>
        <taxon>Tylenchina</taxon>
        <taxon>Tylenchomorpha</taxon>
        <taxon>Aphelenchoidea</taxon>
        <taxon>Aphelenchoididae</taxon>
        <taxon>Bursaphelenchus</taxon>
    </lineage>
</organism>
<dbReference type="AlphaFoldDB" id="A0A811JQU4"/>
<protein>
    <submittedName>
        <fullName evidence="1">Uncharacterized protein</fullName>
    </submittedName>
</protein>
<proteinExistence type="predicted"/>
<dbReference type="EMBL" id="CAJFDH010000001">
    <property type="protein sequence ID" value="CAD5205528.1"/>
    <property type="molecule type" value="Genomic_DNA"/>
</dbReference>
<keyword evidence="2" id="KW-1185">Reference proteome</keyword>